<evidence type="ECO:0000259" key="5">
    <source>
        <dbReference type="Pfam" id="PF03819"/>
    </source>
</evidence>
<dbReference type="SUPFAM" id="SSF101386">
    <property type="entry name" value="all-alpha NTP pyrophosphatases"/>
    <property type="match status" value="2"/>
</dbReference>
<dbReference type="GO" id="GO:0046076">
    <property type="term" value="P:dTTP catabolic process"/>
    <property type="evidence" value="ECO:0007669"/>
    <property type="project" value="TreeGrafter"/>
</dbReference>
<dbReference type="InterPro" id="IPR048015">
    <property type="entry name" value="NTP-PPase_MazG-like_N"/>
</dbReference>
<dbReference type="Proteomes" id="UP000183982">
    <property type="component" value="Unassembled WGS sequence"/>
</dbReference>
<dbReference type="EMBL" id="FQZQ01000006">
    <property type="protein sequence ID" value="SHJ20612.1"/>
    <property type="molecule type" value="Genomic_DNA"/>
</dbReference>
<reference evidence="7" key="1">
    <citation type="submission" date="2016-11" db="EMBL/GenBank/DDBJ databases">
        <authorList>
            <person name="Varghese N."/>
            <person name="Submissions S."/>
        </authorList>
    </citation>
    <scope>NUCLEOTIDE SEQUENCE [LARGE SCALE GENOMIC DNA]</scope>
    <source>
        <strain evidence="7">DSM 100564</strain>
    </source>
</reference>
<dbReference type="FunFam" id="1.10.287.1080:FF:000001">
    <property type="entry name" value="Nucleoside triphosphate pyrophosphohydrolase"/>
    <property type="match status" value="1"/>
</dbReference>
<dbReference type="CDD" id="cd11529">
    <property type="entry name" value="NTP-PPase_MazG_Cterm"/>
    <property type="match status" value="1"/>
</dbReference>
<dbReference type="InterPro" id="IPR004518">
    <property type="entry name" value="MazG-like_dom"/>
</dbReference>
<dbReference type="CDD" id="cd11528">
    <property type="entry name" value="NTP-PPase_MazG_Nterm"/>
    <property type="match status" value="1"/>
</dbReference>
<gene>
    <name evidence="6" type="ORF">SAMN05444000_10632</name>
</gene>
<evidence type="ECO:0000256" key="3">
    <source>
        <dbReference type="ARBA" id="ARBA00066372"/>
    </source>
</evidence>
<comment type="catalytic activity">
    <reaction evidence="1">
        <text>ATP + H2O = AMP + diphosphate + H(+)</text>
        <dbReference type="Rhea" id="RHEA:14245"/>
        <dbReference type="ChEBI" id="CHEBI:15377"/>
        <dbReference type="ChEBI" id="CHEBI:15378"/>
        <dbReference type="ChEBI" id="CHEBI:30616"/>
        <dbReference type="ChEBI" id="CHEBI:33019"/>
        <dbReference type="ChEBI" id="CHEBI:456215"/>
        <dbReference type="EC" id="3.6.1.8"/>
    </reaction>
</comment>
<proteinExistence type="inferred from homology"/>
<feature type="domain" description="NTP pyrophosphohydrolase MazG-like" evidence="5">
    <location>
        <begin position="48"/>
        <end position="121"/>
    </location>
</feature>
<protein>
    <recommendedName>
        <fullName evidence="4">Nucleoside triphosphate pyrophosphohydrolase</fullName>
        <ecNumber evidence="3">3.6.1.8</ecNumber>
    </recommendedName>
</protein>
<evidence type="ECO:0000256" key="4">
    <source>
        <dbReference type="ARBA" id="ARBA00074799"/>
    </source>
</evidence>
<dbReference type="PANTHER" id="PTHR30522">
    <property type="entry name" value="NUCLEOSIDE TRIPHOSPHATE PYROPHOSPHOHYDROLASE"/>
    <property type="match status" value="1"/>
</dbReference>
<dbReference type="InterPro" id="IPR048011">
    <property type="entry name" value="NTP-PPase_MazG-like_C"/>
</dbReference>
<dbReference type="AlphaFoldDB" id="A0A1M6HEI9"/>
<dbReference type="Pfam" id="PF03819">
    <property type="entry name" value="MazG"/>
    <property type="match status" value="2"/>
</dbReference>
<dbReference type="NCBIfam" id="TIGR00444">
    <property type="entry name" value="mazG"/>
    <property type="match status" value="1"/>
</dbReference>
<keyword evidence="7" id="KW-1185">Reference proteome</keyword>
<organism evidence="6 7">
    <name type="scientific">Shimia gijangensis</name>
    <dbReference type="NCBI Taxonomy" id="1470563"/>
    <lineage>
        <taxon>Bacteria</taxon>
        <taxon>Pseudomonadati</taxon>
        <taxon>Pseudomonadota</taxon>
        <taxon>Alphaproteobacteria</taxon>
        <taxon>Rhodobacterales</taxon>
        <taxon>Roseobacteraceae</taxon>
    </lineage>
</organism>
<accession>A0A1M6HEI9</accession>
<comment type="similarity">
    <text evidence="2">Belongs to the nucleoside triphosphate pyrophosphohydrolase family.</text>
</comment>
<dbReference type="GO" id="GO:0047693">
    <property type="term" value="F:ATP diphosphatase activity"/>
    <property type="evidence" value="ECO:0007669"/>
    <property type="project" value="UniProtKB-EC"/>
</dbReference>
<dbReference type="Gene3D" id="1.10.287.1080">
    <property type="entry name" value="MazG-like"/>
    <property type="match status" value="2"/>
</dbReference>
<dbReference type="FunFam" id="1.10.287.1080:FF:000003">
    <property type="entry name" value="Nucleoside triphosphate pyrophosphohydrolase"/>
    <property type="match status" value="1"/>
</dbReference>
<evidence type="ECO:0000256" key="2">
    <source>
        <dbReference type="ARBA" id="ARBA00061115"/>
    </source>
</evidence>
<dbReference type="EC" id="3.6.1.8" evidence="3"/>
<dbReference type="InterPro" id="IPR011551">
    <property type="entry name" value="NTP_PyrPHydrolase_MazG"/>
</dbReference>
<dbReference type="STRING" id="1470563.SAMN05444000_10632"/>
<dbReference type="GO" id="GO:0006950">
    <property type="term" value="P:response to stress"/>
    <property type="evidence" value="ECO:0007669"/>
    <property type="project" value="UniProtKB-ARBA"/>
</dbReference>
<dbReference type="GO" id="GO:0046061">
    <property type="term" value="P:dATP catabolic process"/>
    <property type="evidence" value="ECO:0007669"/>
    <property type="project" value="TreeGrafter"/>
</dbReference>
<dbReference type="GO" id="GO:0006203">
    <property type="term" value="P:dGTP catabolic process"/>
    <property type="evidence" value="ECO:0007669"/>
    <property type="project" value="TreeGrafter"/>
</dbReference>
<dbReference type="GO" id="GO:0046081">
    <property type="term" value="P:dUTP catabolic process"/>
    <property type="evidence" value="ECO:0007669"/>
    <property type="project" value="TreeGrafter"/>
</dbReference>
<evidence type="ECO:0000313" key="7">
    <source>
        <dbReference type="Proteomes" id="UP000183982"/>
    </source>
</evidence>
<feature type="domain" description="NTP pyrophosphohydrolase MazG-like" evidence="5">
    <location>
        <begin position="188"/>
        <end position="247"/>
    </location>
</feature>
<dbReference type="GO" id="GO:0046047">
    <property type="term" value="P:TTP catabolic process"/>
    <property type="evidence" value="ECO:0007669"/>
    <property type="project" value="TreeGrafter"/>
</dbReference>
<evidence type="ECO:0000313" key="6">
    <source>
        <dbReference type="EMBL" id="SHJ20612.1"/>
    </source>
</evidence>
<sequence>MQFNTVKERTAMAENPLILNPHGGMPRLLEIMRRLRDPKTGCPWDIEQDFSTIAPYTIEEAYEVADAIEREAWDELKGELGDLLFQSVFHAQMASEAGLFTFDEVADTMSEKMLARHPHVFGDENRDKSAEQQTKDWETVKAAERAGKDQKGTLDGVALGLPALLRAVKLQKRAARVGFDWPDISQVVDKIVEEAGELAEARDTMTQVEIEEEFGDMLFVIANLARHLNIEPEAALRATNAKFVRRFEGVEAKLAELGKKPEHSDLEEMDALWDAVKADEKAVNNT</sequence>
<dbReference type="NCBIfam" id="NF007113">
    <property type="entry name" value="PRK09562.1"/>
    <property type="match status" value="1"/>
</dbReference>
<name>A0A1M6HEI9_9RHOB</name>
<dbReference type="PANTHER" id="PTHR30522:SF0">
    <property type="entry name" value="NUCLEOSIDE TRIPHOSPHATE PYROPHOSPHOHYDROLASE"/>
    <property type="match status" value="1"/>
</dbReference>
<evidence type="ECO:0000256" key="1">
    <source>
        <dbReference type="ARBA" id="ARBA00052141"/>
    </source>
</evidence>
<dbReference type="GO" id="GO:0046052">
    <property type="term" value="P:UTP catabolic process"/>
    <property type="evidence" value="ECO:0007669"/>
    <property type="project" value="TreeGrafter"/>
</dbReference>